<keyword evidence="2" id="KW-0175">Coiled coil</keyword>
<evidence type="ECO:0000256" key="2">
    <source>
        <dbReference type="SAM" id="Coils"/>
    </source>
</evidence>
<name>A0A2N9EBH3_FAGSY</name>
<gene>
    <name evidence="4" type="ORF">FSB_LOCUS14</name>
</gene>
<dbReference type="PANTHER" id="PTHR46667">
    <property type="entry name" value="OS05G0182700 PROTEIN"/>
    <property type="match status" value="1"/>
</dbReference>
<dbReference type="PANTHER" id="PTHR46667:SF6">
    <property type="entry name" value="OS01G0185100 PROTEIN"/>
    <property type="match status" value="1"/>
</dbReference>
<dbReference type="InterPro" id="IPR001878">
    <property type="entry name" value="Znf_CCHC"/>
</dbReference>
<dbReference type="SUPFAM" id="SSF57756">
    <property type="entry name" value="Retrovirus zinc finger-like domains"/>
    <property type="match status" value="1"/>
</dbReference>
<accession>A0A2N9EBH3</accession>
<feature type="coiled-coil region" evidence="2">
    <location>
        <begin position="451"/>
        <end position="513"/>
    </location>
</feature>
<dbReference type="AlphaFoldDB" id="A0A2N9EBH3"/>
<feature type="domain" description="CCHC-type" evidence="3">
    <location>
        <begin position="277"/>
        <end position="292"/>
    </location>
</feature>
<dbReference type="EMBL" id="OIVN01000001">
    <property type="protein sequence ID" value="SPC72132.1"/>
    <property type="molecule type" value="Genomic_DNA"/>
</dbReference>
<keyword evidence="1" id="KW-0862">Zinc</keyword>
<organism evidence="4">
    <name type="scientific">Fagus sylvatica</name>
    <name type="common">Beechnut</name>
    <dbReference type="NCBI Taxonomy" id="28930"/>
    <lineage>
        <taxon>Eukaryota</taxon>
        <taxon>Viridiplantae</taxon>
        <taxon>Streptophyta</taxon>
        <taxon>Embryophyta</taxon>
        <taxon>Tracheophyta</taxon>
        <taxon>Spermatophyta</taxon>
        <taxon>Magnoliopsida</taxon>
        <taxon>eudicotyledons</taxon>
        <taxon>Gunneridae</taxon>
        <taxon>Pentapetalae</taxon>
        <taxon>rosids</taxon>
        <taxon>fabids</taxon>
        <taxon>Fagales</taxon>
        <taxon>Fagaceae</taxon>
        <taxon>Fagus</taxon>
    </lineage>
</organism>
<evidence type="ECO:0000259" key="3">
    <source>
        <dbReference type="PROSITE" id="PS50158"/>
    </source>
</evidence>
<dbReference type="GO" id="GO:0008270">
    <property type="term" value="F:zinc ion binding"/>
    <property type="evidence" value="ECO:0007669"/>
    <property type="project" value="UniProtKB-KW"/>
</dbReference>
<proteinExistence type="predicted"/>
<dbReference type="InterPro" id="IPR036875">
    <property type="entry name" value="Znf_CCHC_sf"/>
</dbReference>
<evidence type="ECO:0000256" key="1">
    <source>
        <dbReference type="PROSITE-ProRule" id="PRU00047"/>
    </source>
</evidence>
<dbReference type="InterPro" id="IPR012458">
    <property type="entry name" value="DUF1664"/>
</dbReference>
<evidence type="ECO:0000313" key="4">
    <source>
        <dbReference type="EMBL" id="SPC72132.1"/>
    </source>
</evidence>
<protein>
    <recommendedName>
        <fullName evidence="3">CCHC-type domain-containing protein</fullName>
    </recommendedName>
</protein>
<dbReference type="GO" id="GO:0003676">
    <property type="term" value="F:nucleic acid binding"/>
    <property type="evidence" value="ECO:0007669"/>
    <property type="project" value="InterPro"/>
</dbReference>
<keyword evidence="1" id="KW-0479">Metal-binding</keyword>
<sequence>MSSSLCSSFRIVAPQWRHKNVCLLLFLHSKRNITFIPSVMSMMSSSTSDDSVPIPKQSQLRFDPSVELFGLDVAPKPRNDSSGAPNPGSWFGPNGQYIRELPCPSCRGRGYTPCTECGIERSRLDCLQCNGKGIMRCRQCLGDCVIWEESIDERPWEKARSTSPLKVKEDDEVDNLDIKLGMKKKSKRVYQSPRPEVGLKISRSLKSLNAKTGLFSKRMRIIHRDPTLHAQRVAAIKKAKGTAAARRRASEVLKAYFSDPENRRKRSISMKGVKFYCRNCGREGHRRHYCPELKESLIAMALQTGMGLSRILILVGAGYTSTIMIKNGKFSDLLGEIQSLMKGLEKSRDQAEGDDVSDAIAAQVRRLAMEVRQLANTRQITVLNGSNGQIGNVTSLLVPAATLGALGYGYMWWKGLSFSDLMYVTKRNMASAVTNLTKHLENVSEALAATKRHLTQRIANLDDKMEKQNEMSKLIKNDVAEVQKSLSDIGYDLNDLQRLVAGLDGKIGTLEDKQDIANLGVLYLCNFVDGKKGIMPEVLKEQLKLSGKPRSLLTYQETPSLKGLKEIADSLSGTGIIDRSASDGIVQEGVDRLEEPPRTLLRFEFNFSSESAYF</sequence>
<dbReference type="PROSITE" id="PS50158">
    <property type="entry name" value="ZF_CCHC"/>
    <property type="match status" value="1"/>
</dbReference>
<keyword evidence="1" id="KW-0863">Zinc-finger</keyword>
<dbReference type="Pfam" id="PF07889">
    <property type="entry name" value="DUF1664"/>
    <property type="match status" value="1"/>
</dbReference>
<reference evidence="4" key="1">
    <citation type="submission" date="2018-02" db="EMBL/GenBank/DDBJ databases">
        <authorList>
            <person name="Cohen D.B."/>
            <person name="Kent A.D."/>
        </authorList>
    </citation>
    <scope>NUCLEOTIDE SEQUENCE</scope>
</reference>